<proteinExistence type="predicted"/>
<dbReference type="EMBL" id="CAJVPY010005742">
    <property type="protein sequence ID" value="CAG8649464.1"/>
    <property type="molecule type" value="Genomic_DNA"/>
</dbReference>
<keyword evidence="1" id="KW-0547">Nucleotide-binding</keyword>
<sequence length="609" mass="71011">MGAQNNIDEINTKISAIKDVYENIQYNKRICISLMDRIDFVELFAVTGNLQRNNKMFNDFKSLVQILNRTEIFMKNISHLQSYIIHKDSFEINFNELINEFSAVSQQTQQVNVWNDDGKKSFEQDSEQMNEFIEEIRKNKIIDIDSIAKTIETLKKPIKNQTSDFESFNIAHEKLIDPFIEMANTSCQDIPDVEETVRENFDSLPNLMQDKGLESDAKTLFGDYQNIILGAWQQESCNRLSWAQIYPSITKLKSKVPNGHFIKYNPLINKTNIRERRPSVTEEQNTKYIPFEKLITMEKIDEKTYVAKKAFNLDSSDHVFCKEFDNKYEEFIRELDIMKRLGVHEKNVIEFIGISEANVFITDKENNIYYLIMEYAEEGDLRHYLEKNSSNLKDFKKQLRLALGITKGLMYLHHKKILHGDLHDKNVVISHGDAKIIDFGKSMHANNQNNNTLFGCLPFMAPELFKDLNNIEYTDKSDIYSLGVILWELTSRHEPFRYFKCNPQDLKSKIIKDKLREKNVPGTHDDYLNLYKSCWEDNPSKRPKLQNVYTNLVKISNEIKTKPGTITLINIVLFTKFQADNFFGTSILAYCNSELASEASYNIDCFSHL</sequence>
<dbReference type="PROSITE" id="PS50011">
    <property type="entry name" value="PROTEIN_KINASE_DOM"/>
    <property type="match status" value="1"/>
</dbReference>
<keyword evidence="5" id="KW-1185">Reference proteome</keyword>
<dbReference type="InterPro" id="IPR001245">
    <property type="entry name" value="Ser-Thr/Tyr_kinase_cat_dom"/>
</dbReference>
<dbReference type="InterPro" id="IPR011009">
    <property type="entry name" value="Kinase-like_dom_sf"/>
</dbReference>
<dbReference type="CDD" id="cd21037">
    <property type="entry name" value="MLKL_NTD"/>
    <property type="match status" value="1"/>
</dbReference>
<gene>
    <name evidence="4" type="ORF">DERYTH_LOCUS10102</name>
</gene>
<evidence type="ECO:0000256" key="2">
    <source>
        <dbReference type="ARBA" id="ARBA00022840"/>
    </source>
</evidence>
<dbReference type="Gene3D" id="1.10.510.10">
    <property type="entry name" value="Transferase(Phosphotransferase) domain 1"/>
    <property type="match status" value="1"/>
</dbReference>
<protein>
    <submittedName>
        <fullName evidence="4">5594_t:CDS:1</fullName>
    </submittedName>
</protein>
<dbReference type="Gene3D" id="1.20.930.20">
    <property type="entry name" value="Adaptor protein Cbl, N-terminal domain"/>
    <property type="match status" value="1"/>
</dbReference>
<dbReference type="PANTHER" id="PTHR44329:SF298">
    <property type="entry name" value="MIXED LINEAGE KINASE DOMAIN-LIKE PROTEIN"/>
    <property type="match status" value="1"/>
</dbReference>
<organism evidence="4 5">
    <name type="scientific">Dentiscutata erythropus</name>
    <dbReference type="NCBI Taxonomy" id="1348616"/>
    <lineage>
        <taxon>Eukaryota</taxon>
        <taxon>Fungi</taxon>
        <taxon>Fungi incertae sedis</taxon>
        <taxon>Mucoromycota</taxon>
        <taxon>Glomeromycotina</taxon>
        <taxon>Glomeromycetes</taxon>
        <taxon>Diversisporales</taxon>
        <taxon>Gigasporaceae</taxon>
        <taxon>Dentiscutata</taxon>
    </lineage>
</organism>
<dbReference type="GO" id="GO:0004672">
    <property type="term" value="F:protein kinase activity"/>
    <property type="evidence" value="ECO:0007669"/>
    <property type="project" value="InterPro"/>
</dbReference>
<comment type="caution">
    <text evidence="4">The sequence shown here is derived from an EMBL/GenBank/DDBJ whole genome shotgun (WGS) entry which is preliminary data.</text>
</comment>
<feature type="domain" description="Protein kinase" evidence="3">
    <location>
        <begin position="250"/>
        <end position="552"/>
    </location>
</feature>
<dbReference type="GO" id="GO:0007166">
    <property type="term" value="P:cell surface receptor signaling pathway"/>
    <property type="evidence" value="ECO:0007669"/>
    <property type="project" value="InterPro"/>
</dbReference>
<dbReference type="GO" id="GO:0097527">
    <property type="term" value="P:necroptotic signaling pathway"/>
    <property type="evidence" value="ECO:0007669"/>
    <property type="project" value="TreeGrafter"/>
</dbReference>
<dbReference type="OrthoDB" id="6718656at2759"/>
<name>A0A9N9DVL3_9GLOM</name>
<dbReference type="InterPro" id="IPR000719">
    <property type="entry name" value="Prot_kinase_dom"/>
</dbReference>
<evidence type="ECO:0000256" key="1">
    <source>
        <dbReference type="ARBA" id="ARBA00022741"/>
    </source>
</evidence>
<feature type="non-terminal residue" evidence="4">
    <location>
        <position position="609"/>
    </location>
</feature>
<evidence type="ECO:0000313" key="4">
    <source>
        <dbReference type="EMBL" id="CAG8649464.1"/>
    </source>
</evidence>
<dbReference type="InterPro" id="IPR036537">
    <property type="entry name" value="Adaptor_Cbl_N_dom_sf"/>
</dbReference>
<keyword evidence="2" id="KW-0067">ATP-binding</keyword>
<reference evidence="4" key="1">
    <citation type="submission" date="2021-06" db="EMBL/GenBank/DDBJ databases">
        <authorList>
            <person name="Kallberg Y."/>
            <person name="Tangrot J."/>
            <person name="Rosling A."/>
        </authorList>
    </citation>
    <scope>NUCLEOTIDE SEQUENCE</scope>
    <source>
        <strain evidence="4">MA453B</strain>
    </source>
</reference>
<dbReference type="PANTHER" id="PTHR44329">
    <property type="entry name" value="SERINE/THREONINE-PROTEIN KINASE TNNI3K-RELATED"/>
    <property type="match status" value="1"/>
</dbReference>
<dbReference type="SUPFAM" id="SSF56112">
    <property type="entry name" value="Protein kinase-like (PK-like)"/>
    <property type="match status" value="1"/>
</dbReference>
<dbReference type="InterPro" id="IPR051681">
    <property type="entry name" value="Ser/Thr_Kinases-Pseudokinases"/>
</dbReference>
<dbReference type="PRINTS" id="PR00109">
    <property type="entry name" value="TYRKINASE"/>
</dbReference>
<dbReference type="AlphaFoldDB" id="A0A9N9DVL3"/>
<evidence type="ECO:0000313" key="5">
    <source>
        <dbReference type="Proteomes" id="UP000789405"/>
    </source>
</evidence>
<dbReference type="Proteomes" id="UP000789405">
    <property type="component" value="Unassembled WGS sequence"/>
</dbReference>
<accession>A0A9N9DVL3</accession>
<dbReference type="Pfam" id="PF07714">
    <property type="entry name" value="PK_Tyr_Ser-Thr"/>
    <property type="match status" value="1"/>
</dbReference>
<dbReference type="InterPro" id="IPR059179">
    <property type="entry name" value="MLKL-like_MCAfunc"/>
</dbReference>
<evidence type="ECO:0000259" key="3">
    <source>
        <dbReference type="PROSITE" id="PS50011"/>
    </source>
</evidence>
<dbReference type="GO" id="GO:0005524">
    <property type="term" value="F:ATP binding"/>
    <property type="evidence" value="ECO:0007669"/>
    <property type="project" value="UniProtKB-KW"/>
</dbReference>